<name>A0A644ZB97_9ZZZZ</name>
<feature type="transmembrane region" description="Helical" evidence="1">
    <location>
        <begin position="67"/>
        <end position="87"/>
    </location>
</feature>
<dbReference type="EMBL" id="VSSQ01008134">
    <property type="protein sequence ID" value="MPM37989.1"/>
    <property type="molecule type" value="Genomic_DNA"/>
</dbReference>
<keyword evidence="1" id="KW-0812">Transmembrane</keyword>
<organism evidence="2">
    <name type="scientific">bioreactor metagenome</name>
    <dbReference type="NCBI Taxonomy" id="1076179"/>
    <lineage>
        <taxon>unclassified sequences</taxon>
        <taxon>metagenomes</taxon>
        <taxon>ecological metagenomes</taxon>
    </lineage>
</organism>
<gene>
    <name evidence="2" type="ORF">SDC9_84612</name>
</gene>
<protein>
    <recommendedName>
        <fullName evidence="3">DUF975 family protein</fullName>
    </recommendedName>
</protein>
<proteinExistence type="predicted"/>
<feature type="transmembrane region" description="Helical" evidence="1">
    <location>
        <begin position="171"/>
        <end position="196"/>
    </location>
</feature>
<dbReference type="PANTHER" id="PTHR40076">
    <property type="entry name" value="MEMBRANE PROTEIN-RELATED"/>
    <property type="match status" value="1"/>
</dbReference>
<evidence type="ECO:0000256" key="1">
    <source>
        <dbReference type="SAM" id="Phobius"/>
    </source>
</evidence>
<dbReference type="Pfam" id="PF06161">
    <property type="entry name" value="DUF975"/>
    <property type="match status" value="1"/>
</dbReference>
<evidence type="ECO:0000313" key="2">
    <source>
        <dbReference type="EMBL" id="MPM37989.1"/>
    </source>
</evidence>
<dbReference type="PANTHER" id="PTHR40076:SF1">
    <property type="entry name" value="MEMBRANE PROTEIN"/>
    <property type="match status" value="1"/>
</dbReference>
<evidence type="ECO:0008006" key="3">
    <source>
        <dbReference type="Google" id="ProtNLM"/>
    </source>
</evidence>
<feature type="transmembrane region" description="Helical" evidence="1">
    <location>
        <begin position="21"/>
        <end position="42"/>
    </location>
</feature>
<keyword evidence="1" id="KW-0472">Membrane</keyword>
<feature type="transmembrane region" description="Helical" evidence="1">
    <location>
        <begin position="232"/>
        <end position="258"/>
    </location>
</feature>
<dbReference type="InterPro" id="IPR010380">
    <property type="entry name" value="DUF975"/>
</dbReference>
<dbReference type="AlphaFoldDB" id="A0A644ZB97"/>
<keyword evidence="1" id="KW-1133">Transmembrane helix</keyword>
<comment type="caution">
    <text evidence="2">The sequence shown here is derived from an EMBL/GenBank/DDBJ whole genome shotgun (WGS) entry which is preliminary data.</text>
</comment>
<feature type="transmembrane region" description="Helical" evidence="1">
    <location>
        <begin position="125"/>
        <end position="151"/>
    </location>
</feature>
<sequence>MDKGQIRRNIKELARRMLKDGRGLALLVLLLPFLISLGFSALDKLVSIGLGYAPGTSLEVLTLDWRYSLLSTLLSVGAMLISVPLSFGVRDWYVELGAGNKETLGYVFGWFSTSQRFWRAIGQTLLIAIRSFFWVILFAVPMVGAAVGAVYAGRFALSKADFWLHGDPELILSALGVMWPVLLLYTLWCAVVGIWLMRYAAAPYILVRHPDKTVRESISESIAMMKGHRIEFAVFGLSFIGWFFLAPFTLGLLLLWLLPYFLESTALFFQYVEDAYMIPGAEGPYHQTNFTEGTNTNE</sequence>
<accession>A0A644ZB97</accession>
<reference evidence="2" key="1">
    <citation type="submission" date="2019-08" db="EMBL/GenBank/DDBJ databases">
        <authorList>
            <person name="Kucharzyk K."/>
            <person name="Murdoch R.W."/>
            <person name="Higgins S."/>
            <person name="Loffler F."/>
        </authorList>
    </citation>
    <scope>NUCLEOTIDE SEQUENCE</scope>
</reference>